<dbReference type="InterPro" id="IPR018958">
    <property type="entry name" value="Knr4/Smi1-like_dom"/>
</dbReference>
<gene>
    <name evidence="2" type="ORF">EJA05_11955</name>
</gene>
<dbReference type="Proteomes" id="UP000268230">
    <property type="component" value="Chromosome"/>
</dbReference>
<dbReference type="PANTHER" id="PTHR47432:SF1">
    <property type="entry name" value="CELL WALL ASSEMBLY REGULATOR SMI1"/>
    <property type="match status" value="1"/>
</dbReference>
<evidence type="ECO:0000313" key="2">
    <source>
        <dbReference type="EMBL" id="AZL68393.1"/>
    </source>
</evidence>
<sequence length="217" mass="24089">MKAVLERLDTWLETNLDEVHADLAPGCSEAALAEFEELVGQHFPESLKALYRWHDGQKGEASTGPFFGLTFLSLAEALKHWASWKDLVEEWSDEDMAAASDFCSSVPPGAIKPLYANRYWIPFAYDYGGNHLGVDLDPAEQGSVGQVINFGRDEEEKFVVASSLEAFVAWLVEQFETGNVAIRVEDDGARSLNTKVPELHHFLDSVQVLFAEQRPGG</sequence>
<dbReference type="PANTHER" id="PTHR47432">
    <property type="entry name" value="CELL WALL ASSEMBLY REGULATOR SMI1"/>
    <property type="match status" value="1"/>
</dbReference>
<reference evidence="2 3" key="1">
    <citation type="submission" date="2018-12" db="EMBL/GenBank/DDBJ databases">
        <authorList>
            <person name="Li S."/>
            <person name="Yang R."/>
            <person name="Chen G."/>
            <person name="Zou L."/>
            <person name="Zhang C."/>
            <person name="Chen Y."/>
            <person name="Liu Z."/>
            <person name="Li Y."/>
            <person name="Yan Y."/>
            <person name="Huang M."/>
            <person name="Chen T."/>
        </authorList>
    </citation>
    <scope>NUCLEOTIDE SEQUENCE [LARGE SCALE GENOMIC DNA]</scope>
    <source>
        <strain evidence="2 3">1257</strain>
    </source>
</reference>
<feature type="domain" description="Knr4/Smi1-like" evidence="1">
    <location>
        <begin position="26"/>
        <end position="173"/>
    </location>
</feature>
<evidence type="ECO:0000313" key="3">
    <source>
        <dbReference type="Proteomes" id="UP000268230"/>
    </source>
</evidence>
<dbReference type="SMART" id="SM00860">
    <property type="entry name" value="SMI1_KNR4"/>
    <property type="match status" value="1"/>
</dbReference>
<dbReference type="InterPro" id="IPR037883">
    <property type="entry name" value="Knr4/Smi1-like_sf"/>
</dbReference>
<dbReference type="EMBL" id="CP034338">
    <property type="protein sequence ID" value="AZL68393.1"/>
    <property type="molecule type" value="Genomic_DNA"/>
</dbReference>
<organism evidence="2 3">
    <name type="scientific">Pseudomonas entomophila</name>
    <dbReference type="NCBI Taxonomy" id="312306"/>
    <lineage>
        <taxon>Bacteria</taxon>
        <taxon>Pseudomonadati</taxon>
        <taxon>Pseudomonadota</taxon>
        <taxon>Gammaproteobacteria</taxon>
        <taxon>Pseudomonadales</taxon>
        <taxon>Pseudomonadaceae</taxon>
        <taxon>Pseudomonas</taxon>
    </lineage>
</organism>
<dbReference type="OrthoDB" id="7593948at2"/>
<dbReference type="KEGG" id="pory:EJA05_11955"/>
<accession>A0A3Q8U073</accession>
<proteinExistence type="predicted"/>
<dbReference type="InterPro" id="IPR051873">
    <property type="entry name" value="KNR4/SMI1_regulator"/>
</dbReference>
<protein>
    <submittedName>
        <fullName evidence="2">Beta-1 3-glucan biosynthesis protein</fullName>
    </submittedName>
</protein>
<dbReference type="AlphaFoldDB" id="A0A3Q8U073"/>
<name>A0A3Q8U073_9PSED</name>
<dbReference type="SUPFAM" id="SSF160631">
    <property type="entry name" value="SMI1/KNR4-like"/>
    <property type="match status" value="1"/>
</dbReference>
<dbReference type="Gene3D" id="3.40.1580.10">
    <property type="entry name" value="SMI1/KNR4-like"/>
    <property type="match status" value="1"/>
</dbReference>
<dbReference type="Pfam" id="PF09346">
    <property type="entry name" value="SMI1_KNR4"/>
    <property type="match status" value="1"/>
</dbReference>
<evidence type="ECO:0000259" key="1">
    <source>
        <dbReference type="SMART" id="SM00860"/>
    </source>
</evidence>